<dbReference type="SMART" id="SM00382">
    <property type="entry name" value="AAA"/>
    <property type="match status" value="1"/>
</dbReference>
<evidence type="ECO:0000256" key="1">
    <source>
        <dbReference type="ARBA" id="ARBA00022741"/>
    </source>
</evidence>
<gene>
    <name evidence="4" type="ORF">HLH21_06885</name>
</gene>
<proteinExistence type="predicted"/>
<dbReference type="InterPro" id="IPR017871">
    <property type="entry name" value="ABC_transporter-like_CS"/>
</dbReference>
<dbReference type="InterPro" id="IPR027417">
    <property type="entry name" value="P-loop_NTPase"/>
</dbReference>
<dbReference type="AlphaFoldDB" id="A0A7W4J6N6"/>
<dbReference type="Pfam" id="PF00005">
    <property type="entry name" value="ABC_tran"/>
    <property type="match status" value="1"/>
</dbReference>
<dbReference type="SUPFAM" id="SSF52540">
    <property type="entry name" value="P-loop containing nucleoside triphosphate hydrolases"/>
    <property type="match status" value="1"/>
</dbReference>
<dbReference type="PROSITE" id="PS00211">
    <property type="entry name" value="ABC_TRANSPORTER_1"/>
    <property type="match status" value="1"/>
</dbReference>
<dbReference type="InterPro" id="IPR050334">
    <property type="entry name" value="Molybdenum_import_ModC"/>
</dbReference>
<protein>
    <submittedName>
        <fullName evidence="4">ATP-binding cassette domain-containing protein</fullName>
    </submittedName>
</protein>
<feature type="domain" description="ABC transporter" evidence="3">
    <location>
        <begin position="38"/>
        <end position="265"/>
    </location>
</feature>
<accession>A0A7W4J6N6</accession>
<dbReference type="RefSeq" id="WP_182942646.1">
    <property type="nucleotide sequence ID" value="NZ_JABEQH010000007.1"/>
</dbReference>
<dbReference type="Gene3D" id="3.40.50.300">
    <property type="entry name" value="P-loop containing nucleotide triphosphate hydrolases"/>
    <property type="match status" value="1"/>
</dbReference>
<evidence type="ECO:0000313" key="5">
    <source>
        <dbReference type="Proteomes" id="UP000561066"/>
    </source>
</evidence>
<comment type="caution">
    <text evidence="4">The sequence shown here is derived from an EMBL/GenBank/DDBJ whole genome shotgun (WGS) entry which is preliminary data.</text>
</comment>
<evidence type="ECO:0000313" key="4">
    <source>
        <dbReference type="EMBL" id="MBB2175657.1"/>
    </source>
</evidence>
<keyword evidence="5" id="KW-1185">Reference proteome</keyword>
<name>A0A7W4J6N6_9PROT</name>
<dbReference type="PANTHER" id="PTHR43514:SF10">
    <property type="entry name" value="MOLYBDENUM IMPORT ATP-BINDING PROTEIN MODC 2"/>
    <property type="match status" value="1"/>
</dbReference>
<dbReference type="PANTHER" id="PTHR43514">
    <property type="entry name" value="ABC TRANSPORTER I FAMILY MEMBER 10"/>
    <property type="match status" value="1"/>
</dbReference>
<dbReference type="GO" id="GO:0016887">
    <property type="term" value="F:ATP hydrolysis activity"/>
    <property type="evidence" value="ECO:0007669"/>
    <property type="project" value="InterPro"/>
</dbReference>
<dbReference type="PROSITE" id="PS50893">
    <property type="entry name" value="ABC_TRANSPORTER_2"/>
    <property type="match status" value="1"/>
</dbReference>
<reference evidence="4 5" key="1">
    <citation type="submission" date="2020-04" db="EMBL/GenBank/DDBJ databases">
        <title>Description of novel Gluconacetobacter.</title>
        <authorList>
            <person name="Sombolestani A."/>
        </authorList>
    </citation>
    <scope>NUCLEOTIDE SEQUENCE [LARGE SCALE GENOMIC DNA]</scope>
    <source>
        <strain evidence="4 5">LMG 21312</strain>
    </source>
</reference>
<dbReference type="Proteomes" id="UP000561066">
    <property type="component" value="Unassembled WGS sequence"/>
</dbReference>
<evidence type="ECO:0000256" key="2">
    <source>
        <dbReference type="ARBA" id="ARBA00022840"/>
    </source>
</evidence>
<keyword evidence="1" id="KW-0547">Nucleotide-binding</keyword>
<organism evidence="4 5">
    <name type="scientific">Gluconacetobacter johannae</name>
    <dbReference type="NCBI Taxonomy" id="112140"/>
    <lineage>
        <taxon>Bacteria</taxon>
        <taxon>Pseudomonadati</taxon>
        <taxon>Pseudomonadota</taxon>
        <taxon>Alphaproteobacteria</taxon>
        <taxon>Acetobacterales</taxon>
        <taxon>Acetobacteraceae</taxon>
        <taxon>Gluconacetobacter</taxon>
    </lineage>
</organism>
<evidence type="ECO:0000259" key="3">
    <source>
        <dbReference type="PROSITE" id="PS50893"/>
    </source>
</evidence>
<keyword evidence="2 4" id="KW-0067">ATP-binding</keyword>
<sequence>MARSQYHRRRDGDLFLRDHLPDVVAAPADREVPVMSPPRDLKVMFQGRLQAFHCDLAFTVPGQGVTALMGPSGCGKTTILRAIAGLHRFKNGFCALGDVIWQKPGVFVPPHRRSVGYVFQEPSLLPHLSVRQNLLYGAPAQAGGGMPTLDEITSVLGLTNLLHRRPAGLSGGEQQRVAIGRALLAAPEFLLMDEPLSALDRDRKNTIISFLKRLPIPILYVSHDSDEISKISSEIIRFVDGSIIRTNRFEPDADTITTITRICQQPEDRSGHREERRHG</sequence>
<dbReference type="EMBL" id="JABEQH010000007">
    <property type="protein sequence ID" value="MBB2175657.1"/>
    <property type="molecule type" value="Genomic_DNA"/>
</dbReference>
<dbReference type="GO" id="GO:0005524">
    <property type="term" value="F:ATP binding"/>
    <property type="evidence" value="ECO:0007669"/>
    <property type="project" value="UniProtKB-KW"/>
</dbReference>
<dbReference type="InterPro" id="IPR003439">
    <property type="entry name" value="ABC_transporter-like_ATP-bd"/>
</dbReference>
<dbReference type="InterPro" id="IPR003593">
    <property type="entry name" value="AAA+_ATPase"/>
</dbReference>